<proteinExistence type="predicted"/>
<feature type="chain" id="PRO_5018071949" description="Pentapeptide MXKDX repeat protein" evidence="2">
    <location>
        <begin position="23"/>
        <end position="80"/>
    </location>
</feature>
<gene>
    <name evidence="3" type="ORF">EDM56_04270</name>
</gene>
<evidence type="ECO:0000313" key="3">
    <source>
        <dbReference type="EMBL" id="RNB91974.1"/>
    </source>
</evidence>
<sequence length="80" mass="8435">MKKAFAIATALCLVFSSASAFAKTEHDGAKKGTTHTKAHHKMHTKAHHGKMHTKATKAGHKFHTKATPGMPKTGMGGASN</sequence>
<evidence type="ECO:0000313" key="4">
    <source>
        <dbReference type="Proteomes" id="UP000271031"/>
    </source>
</evidence>
<feature type="region of interest" description="Disordered" evidence="1">
    <location>
        <begin position="24"/>
        <end position="80"/>
    </location>
</feature>
<dbReference type="EMBL" id="RHHQ01000004">
    <property type="protein sequence ID" value="RNB91974.1"/>
    <property type="molecule type" value="Genomic_DNA"/>
</dbReference>
<dbReference type="RefSeq" id="WP_122916636.1">
    <property type="nucleotide sequence ID" value="NZ_RHHQ01000004.1"/>
</dbReference>
<evidence type="ECO:0000256" key="1">
    <source>
        <dbReference type="SAM" id="MobiDB-lite"/>
    </source>
</evidence>
<dbReference type="Proteomes" id="UP000271031">
    <property type="component" value="Unassembled WGS sequence"/>
</dbReference>
<keyword evidence="2" id="KW-0732">Signal</keyword>
<feature type="signal peptide" evidence="2">
    <location>
        <begin position="1"/>
        <end position="22"/>
    </location>
</feature>
<name>A0A3M8DVL8_9BACL</name>
<accession>A0A3M8DVL8</accession>
<comment type="caution">
    <text evidence="3">The sequence shown here is derived from an EMBL/GenBank/DDBJ whole genome shotgun (WGS) entry which is preliminary data.</text>
</comment>
<reference evidence="3 4" key="1">
    <citation type="submission" date="2018-10" db="EMBL/GenBank/DDBJ databases">
        <title>Phylogenomics of Brevibacillus.</title>
        <authorList>
            <person name="Dunlap C."/>
        </authorList>
    </citation>
    <scope>NUCLEOTIDE SEQUENCE [LARGE SCALE GENOMIC DNA]</scope>
    <source>
        <strain evidence="3 4">JCM 15716</strain>
    </source>
</reference>
<keyword evidence="4" id="KW-1185">Reference proteome</keyword>
<feature type="compositionally biased region" description="Basic residues" evidence="1">
    <location>
        <begin position="32"/>
        <end position="64"/>
    </location>
</feature>
<evidence type="ECO:0000256" key="2">
    <source>
        <dbReference type="SAM" id="SignalP"/>
    </source>
</evidence>
<protein>
    <recommendedName>
        <fullName evidence="5">Pentapeptide MXKDX repeat protein</fullName>
    </recommendedName>
</protein>
<evidence type="ECO:0008006" key="5">
    <source>
        <dbReference type="Google" id="ProtNLM"/>
    </source>
</evidence>
<organism evidence="3 4">
    <name type="scientific">Brevibacillus fluminis</name>
    <dbReference type="NCBI Taxonomy" id="511487"/>
    <lineage>
        <taxon>Bacteria</taxon>
        <taxon>Bacillati</taxon>
        <taxon>Bacillota</taxon>
        <taxon>Bacilli</taxon>
        <taxon>Bacillales</taxon>
        <taxon>Paenibacillaceae</taxon>
        <taxon>Brevibacillus</taxon>
    </lineage>
</organism>
<dbReference type="AlphaFoldDB" id="A0A3M8DVL8"/>